<evidence type="ECO:0000313" key="10">
    <source>
        <dbReference type="Proteomes" id="UP000450000"/>
    </source>
</evidence>
<dbReference type="InterPro" id="IPR038063">
    <property type="entry name" value="Transpep_catalytic_dom"/>
</dbReference>
<dbReference type="CDD" id="cd16913">
    <property type="entry name" value="YkuD_like"/>
    <property type="match status" value="1"/>
</dbReference>
<keyword evidence="10" id="KW-1185">Reference proteome</keyword>
<dbReference type="InterPro" id="IPR041280">
    <property type="entry name" value="Big_10"/>
</dbReference>
<gene>
    <name evidence="9" type="ORF">F7Q99_17860</name>
</gene>
<reference evidence="9 10" key="1">
    <citation type="submission" date="2019-09" db="EMBL/GenBank/DDBJ databases">
        <title>Genome Sequences of Streptomyces kaniharaensis ATCC 21070.</title>
        <authorList>
            <person name="Zhu W."/>
            <person name="De Crecy-Lagard V."/>
            <person name="Richards N.G."/>
        </authorList>
    </citation>
    <scope>NUCLEOTIDE SEQUENCE [LARGE SCALE GENOMIC DNA]</scope>
    <source>
        <strain evidence="9 10">SF-557</strain>
    </source>
</reference>
<dbReference type="GO" id="GO:0005576">
    <property type="term" value="C:extracellular region"/>
    <property type="evidence" value="ECO:0007669"/>
    <property type="project" value="TreeGrafter"/>
</dbReference>
<dbReference type="InterPro" id="IPR050979">
    <property type="entry name" value="LD-transpeptidase"/>
</dbReference>
<evidence type="ECO:0000256" key="2">
    <source>
        <dbReference type="ARBA" id="ARBA00022679"/>
    </source>
</evidence>
<dbReference type="EMBL" id="WBOF01000001">
    <property type="protein sequence ID" value="MQS14088.1"/>
    <property type="molecule type" value="Genomic_DNA"/>
</dbReference>
<dbReference type="GO" id="GO:0018104">
    <property type="term" value="P:peptidoglycan-protein cross-linking"/>
    <property type="evidence" value="ECO:0007669"/>
    <property type="project" value="TreeGrafter"/>
</dbReference>
<dbReference type="Pfam" id="PF17964">
    <property type="entry name" value="Big_10"/>
    <property type="match status" value="1"/>
</dbReference>
<dbReference type="PANTHER" id="PTHR30582:SF2">
    <property type="entry name" value="L,D-TRANSPEPTIDASE YCIB-RELATED"/>
    <property type="match status" value="1"/>
</dbReference>
<protein>
    <submittedName>
        <fullName evidence="9">L,D-transpeptidase family protein</fullName>
    </submittedName>
</protein>
<sequence length="434" mass="45047">MAQPFRWSARVLVRVRGFPGGSAGFQREGIDVRSIRRVVAAGLVGGMMVLTAACNGDGSGAKADLGAGAGSTASAGASGAASTAPKVSQAVVNIEPKSGSVDVAPNALKIGATGGKLTTVKVSDKSGKEIPGTIAADGSTWTPSSGLSVGTAYQVSAMAADTNGVVATADSSFTTLTPEALAKAADNVDDNATYGVGMIVSVNFSKDVKNRDAVVKGISFETNNGTEVKGHWFGDRRLDFRPSEYWKPGTKVTVHYRLKSVEIAPGVYGTDRDEPFTIGRSQVSTVDAKTHKMTVVRDGQSSDIDITSGSPEHPTWNGTMVIMSKEGVVRMQSSTLPGMTGSPYDLEVPHSMRLTDSGTYVHGNYWSDAFGEDNVSHGCVGLKDVKGGGDSTSMGKFYDGSLVGDIVVVKNSTKSETLDPSNGLSGWNLTGSAW</sequence>
<keyword evidence="2" id="KW-0808">Transferase</keyword>
<evidence type="ECO:0000256" key="1">
    <source>
        <dbReference type="ARBA" id="ARBA00004752"/>
    </source>
</evidence>
<keyword evidence="6 7" id="KW-0961">Cell wall biogenesis/degradation</keyword>
<keyword evidence="5" id="KW-0012">Acyltransferase</keyword>
<dbReference type="AlphaFoldDB" id="A0A6N7KUT4"/>
<dbReference type="GO" id="GO:0008360">
    <property type="term" value="P:regulation of cell shape"/>
    <property type="evidence" value="ECO:0007669"/>
    <property type="project" value="UniProtKB-UniRule"/>
</dbReference>
<dbReference type="PANTHER" id="PTHR30582">
    <property type="entry name" value="L,D-TRANSPEPTIDASE"/>
    <property type="match status" value="1"/>
</dbReference>
<accession>A0A6N7KUT4</accession>
<dbReference type="UniPathway" id="UPA00219"/>
<dbReference type="Pfam" id="PF03734">
    <property type="entry name" value="YkuD"/>
    <property type="match status" value="1"/>
</dbReference>
<evidence type="ECO:0000259" key="8">
    <source>
        <dbReference type="PROSITE" id="PS52029"/>
    </source>
</evidence>
<dbReference type="PROSITE" id="PS52029">
    <property type="entry name" value="LD_TPASE"/>
    <property type="match status" value="1"/>
</dbReference>
<dbReference type="SUPFAM" id="SSF141523">
    <property type="entry name" value="L,D-transpeptidase catalytic domain-like"/>
    <property type="match status" value="1"/>
</dbReference>
<evidence type="ECO:0000256" key="6">
    <source>
        <dbReference type="ARBA" id="ARBA00023316"/>
    </source>
</evidence>
<feature type="active site" description="Proton donor/acceptor" evidence="7">
    <location>
        <position position="362"/>
    </location>
</feature>
<proteinExistence type="predicted"/>
<name>A0A6N7KUT4_9ACTN</name>
<keyword evidence="4 7" id="KW-0573">Peptidoglycan synthesis</keyword>
<dbReference type="Gene3D" id="2.60.40.3780">
    <property type="match status" value="1"/>
</dbReference>
<dbReference type="Gene3D" id="2.60.40.3710">
    <property type="match status" value="1"/>
</dbReference>
<feature type="domain" description="L,D-TPase catalytic" evidence="8">
    <location>
        <begin position="282"/>
        <end position="410"/>
    </location>
</feature>
<evidence type="ECO:0000256" key="4">
    <source>
        <dbReference type="ARBA" id="ARBA00022984"/>
    </source>
</evidence>
<keyword evidence="3 7" id="KW-0133">Cell shape</keyword>
<evidence type="ECO:0000313" key="9">
    <source>
        <dbReference type="EMBL" id="MQS14088.1"/>
    </source>
</evidence>
<dbReference type="Proteomes" id="UP000450000">
    <property type="component" value="Unassembled WGS sequence"/>
</dbReference>
<evidence type="ECO:0000256" key="5">
    <source>
        <dbReference type="ARBA" id="ARBA00023315"/>
    </source>
</evidence>
<evidence type="ECO:0000256" key="3">
    <source>
        <dbReference type="ARBA" id="ARBA00022960"/>
    </source>
</evidence>
<comment type="caution">
    <text evidence="9">The sequence shown here is derived from an EMBL/GenBank/DDBJ whole genome shotgun (WGS) entry which is preliminary data.</text>
</comment>
<dbReference type="InterPro" id="IPR005490">
    <property type="entry name" value="LD_TPept_cat_dom"/>
</dbReference>
<comment type="pathway">
    <text evidence="1 7">Cell wall biogenesis; peptidoglycan biosynthesis.</text>
</comment>
<dbReference type="GO" id="GO:0071972">
    <property type="term" value="F:peptidoglycan L,D-transpeptidase activity"/>
    <property type="evidence" value="ECO:0007669"/>
    <property type="project" value="TreeGrafter"/>
</dbReference>
<organism evidence="9 10">
    <name type="scientific">Streptomyces kaniharaensis</name>
    <dbReference type="NCBI Taxonomy" id="212423"/>
    <lineage>
        <taxon>Bacteria</taxon>
        <taxon>Bacillati</taxon>
        <taxon>Actinomycetota</taxon>
        <taxon>Actinomycetes</taxon>
        <taxon>Kitasatosporales</taxon>
        <taxon>Streptomycetaceae</taxon>
        <taxon>Streptomyces</taxon>
    </lineage>
</organism>
<dbReference type="GO" id="GO:0071555">
    <property type="term" value="P:cell wall organization"/>
    <property type="evidence" value="ECO:0007669"/>
    <property type="project" value="UniProtKB-UniRule"/>
</dbReference>
<evidence type="ECO:0000256" key="7">
    <source>
        <dbReference type="PROSITE-ProRule" id="PRU01373"/>
    </source>
</evidence>
<dbReference type="Gene3D" id="2.40.440.10">
    <property type="entry name" value="L,D-transpeptidase catalytic domain-like"/>
    <property type="match status" value="1"/>
</dbReference>
<dbReference type="GO" id="GO:0016746">
    <property type="term" value="F:acyltransferase activity"/>
    <property type="evidence" value="ECO:0007669"/>
    <property type="project" value="UniProtKB-KW"/>
</dbReference>
<feature type="active site" description="Nucleophile" evidence="7">
    <location>
        <position position="379"/>
    </location>
</feature>
<dbReference type="OrthoDB" id="5242354at2"/>